<dbReference type="Pfam" id="PF08574">
    <property type="entry name" value="Iwr1"/>
    <property type="match status" value="1"/>
</dbReference>
<evidence type="ECO:0000256" key="2">
    <source>
        <dbReference type="SAM" id="MobiDB-lite"/>
    </source>
</evidence>
<feature type="region of interest" description="Disordered" evidence="2">
    <location>
        <begin position="357"/>
        <end position="441"/>
    </location>
</feature>
<feature type="compositionally biased region" description="Basic and acidic residues" evidence="2">
    <location>
        <begin position="250"/>
        <end position="260"/>
    </location>
</feature>
<comment type="similarity">
    <text evidence="1">Belongs to the IWR1/SLC7A6OS family.</text>
</comment>
<evidence type="ECO:0000259" key="3">
    <source>
        <dbReference type="Pfam" id="PF08574"/>
    </source>
</evidence>
<proteinExistence type="inferred from homology"/>
<name>A0AAE0HGH1_9PEZI</name>
<comment type="caution">
    <text evidence="4">The sequence shown here is derived from an EMBL/GenBank/DDBJ whole genome shotgun (WGS) entry which is preliminary data.</text>
</comment>
<dbReference type="InterPro" id="IPR040150">
    <property type="entry name" value="Iwr1"/>
</dbReference>
<dbReference type="GO" id="GO:0005737">
    <property type="term" value="C:cytoplasm"/>
    <property type="evidence" value="ECO:0007669"/>
    <property type="project" value="TreeGrafter"/>
</dbReference>
<organism evidence="4 5">
    <name type="scientific">Chaetomium fimeti</name>
    <dbReference type="NCBI Taxonomy" id="1854472"/>
    <lineage>
        <taxon>Eukaryota</taxon>
        <taxon>Fungi</taxon>
        <taxon>Dikarya</taxon>
        <taxon>Ascomycota</taxon>
        <taxon>Pezizomycotina</taxon>
        <taxon>Sordariomycetes</taxon>
        <taxon>Sordariomycetidae</taxon>
        <taxon>Sordariales</taxon>
        <taxon>Chaetomiaceae</taxon>
        <taxon>Chaetomium</taxon>
    </lineage>
</organism>
<accession>A0AAE0HGH1</accession>
<dbReference type="RefSeq" id="XP_062659524.1">
    <property type="nucleotide sequence ID" value="XM_062803850.1"/>
</dbReference>
<reference evidence="4" key="1">
    <citation type="journal article" date="2023" name="Mol. Phylogenet. Evol.">
        <title>Genome-scale phylogeny and comparative genomics of the fungal order Sordariales.</title>
        <authorList>
            <person name="Hensen N."/>
            <person name="Bonometti L."/>
            <person name="Westerberg I."/>
            <person name="Brannstrom I.O."/>
            <person name="Guillou S."/>
            <person name="Cros-Aarteil S."/>
            <person name="Calhoun S."/>
            <person name="Haridas S."/>
            <person name="Kuo A."/>
            <person name="Mondo S."/>
            <person name="Pangilinan J."/>
            <person name="Riley R."/>
            <person name="LaButti K."/>
            <person name="Andreopoulos B."/>
            <person name="Lipzen A."/>
            <person name="Chen C."/>
            <person name="Yan M."/>
            <person name="Daum C."/>
            <person name="Ng V."/>
            <person name="Clum A."/>
            <person name="Steindorff A."/>
            <person name="Ohm R.A."/>
            <person name="Martin F."/>
            <person name="Silar P."/>
            <person name="Natvig D.O."/>
            <person name="Lalanne C."/>
            <person name="Gautier V."/>
            <person name="Ament-Velasquez S.L."/>
            <person name="Kruys A."/>
            <person name="Hutchinson M.I."/>
            <person name="Powell A.J."/>
            <person name="Barry K."/>
            <person name="Miller A.N."/>
            <person name="Grigoriev I.V."/>
            <person name="Debuchy R."/>
            <person name="Gladieux P."/>
            <person name="Hiltunen Thoren M."/>
            <person name="Johannesson H."/>
        </authorList>
    </citation>
    <scope>NUCLEOTIDE SEQUENCE</scope>
    <source>
        <strain evidence="4">CBS 168.71</strain>
    </source>
</reference>
<keyword evidence="5" id="KW-1185">Reference proteome</keyword>
<sequence>MAGLPPDIIQVKRKRGKDDDPVDFLRLEETKRSRSSDGGWVYQRKPADVARASHAAAEPPSPKIPVIQPTRDGDGERPVRHPRKRTRAPARDDAAATGAAPDTPNVPEQPAPTASSHSSTDRIRRFHMARSNSPQPTAGVSKRRAVPAVFVERGAKKQRETLKAKIQEHNVTPAESPTPVDGSPPLGPSLPANENRAPSPVKYKRPGHRACTSTSDNKPTLPPSMREREKSDVNELARVMDSWTLDEITKNLNKMEEQSTKSKSSPAKSRFRPKPPKKRYFERHPESLAPKQQQPPVDATSMDVDVRVVGDSTDEEDYVLETYERVPAQRLQERAVPPHMVGVLMFDTEPDMVDFFYGNEDDSDEEFPEDDEDENAENYYAADYPEEDLDWDDEFGRNPYSYTNTNDSDREEFDERDYDDDGFENGDQVGVPQVQAKEWTF</sequence>
<feature type="region of interest" description="Disordered" evidence="2">
    <location>
        <begin position="250"/>
        <end position="303"/>
    </location>
</feature>
<evidence type="ECO:0000256" key="1">
    <source>
        <dbReference type="ARBA" id="ARBA00010218"/>
    </source>
</evidence>
<feature type="compositionally biased region" description="Basic and acidic residues" evidence="2">
    <location>
        <begin position="16"/>
        <end position="35"/>
    </location>
</feature>
<dbReference type="InterPro" id="IPR013883">
    <property type="entry name" value="TF_Iwr1_dom"/>
</dbReference>
<feature type="compositionally biased region" description="Acidic residues" evidence="2">
    <location>
        <begin position="409"/>
        <end position="424"/>
    </location>
</feature>
<feature type="domain" description="Transcription factor Iwr1" evidence="3">
    <location>
        <begin position="316"/>
        <end position="388"/>
    </location>
</feature>
<dbReference type="GO" id="GO:0006606">
    <property type="term" value="P:protein import into nucleus"/>
    <property type="evidence" value="ECO:0007669"/>
    <property type="project" value="InterPro"/>
</dbReference>
<evidence type="ECO:0000313" key="5">
    <source>
        <dbReference type="Proteomes" id="UP001278766"/>
    </source>
</evidence>
<dbReference type="EMBL" id="JAUEPN010000004">
    <property type="protein sequence ID" value="KAK3296010.1"/>
    <property type="molecule type" value="Genomic_DNA"/>
</dbReference>
<dbReference type="PANTHER" id="PTHR28063:SF1">
    <property type="entry name" value="RNA POLYMERASE II NUCLEAR LOCALIZATION PROTEIN IWR1"/>
    <property type="match status" value="1"/>
</dbReference>
<dbReference type="GeneID" id="87840798"/>
<feature type="compositionally biased region" description="Basic and acidic residues" evidence="2">
    <location>
        <begin position="153"/>
        <end position="168"/>
    </location>
</feature>
<feature type="compositionally biased region" description="Acidic residues" evidence="2">
    <location>
        <begin position="384"/>
        <end position="393"/>
    </location>
</feature>
<reference evidence="4" key="2">
    <citation type="submission" date="2023-06" db="EMBL/GenBank/DDBJ databases">
        <authorList>
            <consortium name="Lawrence Berkeley National Laboratory"/>
            <person name="Haridas S."/>
            <person name="Hensen N."/>
            <person name="Bonometti L."/>
            <person name="Westerberg I."/>
            <person name="Brannstrom I.O."/>
            <person name="Guillou S."/>
            <person name="Cros-Aarteil S."/>
            <person name="Calhoun S."/>
            <person name="Kuo A."/>
            <person name="Mondo S."/>
            <person name="Pangilinan J."/>
            <person name="Riley R."/>
            <person name="Labutti K."/>
            <person name="Andreopoulos B."/>
            <person name="Lipzen A."/>
            <person name="Chen C."/>
            <person name="Yanf M."/>
            <person name="Daum C."/>
            <person name="Ng V."/>
            <person name="Clum A."/>
            <person name="Steindorff A."/>
            <person name="Ohm R."/>
            <person name="Martin F."/>
            <person name="Silar P."/>
            <person name="Natvig D."/>
            <person name="Lalanne C."/>
            <person name="Gautier V."/>
            <person name="Ament-Velasquez S.L."/>
            <person name="Kruys A."/>
            <person name="Hutchinson M.I."/>
            <person name="Powell A.J."/>
            <person name="Barry K."/>
            <person name="Miller A.N."/>
            <person name="Grigoriev I.V."/>
            <person name="Debuchy R."/>
            <person name="Gladieux P."/>
            <person name="Thoren M.H."/>
            <person name="Johannesson H."/>
        </authorList>
    </citation>
    <scope>NUCLEOTIDE SEQUENCE</scope>
    <source>
        <strain evidence="4">CBS 168.71</strain>
    </source>
</reference>
<dbReference type="Proteomes" id="UP001278766">
    <property type="component" value="Unassembled WGS sequence"/>
</dbReference>
<gene>
    <name evidence="4" type="ORF">B0H64DRAFT_397106</name>
</gene>
<protein>
    <recommendedName>
        <fullName evidence="3">Transcription factor Iwr1 domain-containing protein</fullName>
    </recommendedName>
</protein>
<feature type="compositionally biased region" description="Basic and acidic residues" evidence="2">
    <location>
        <begin position="225"/>
        <end position="235"/>
    </location>
</feature>
<feature type="region of interest" description="Disordered" evidence="2">
    <location>
        <begin position="1"/>
        <end position="235"/>
    </location>
</feature>
<dbReference type="PANTHER" id="PTHR28063">
    <property type="entry name" value="RNA POLYMERASE II NUCLEAR LOCALIZATION PROTEIN IWR1"/>
    <property type="match status" value="1"/>
</dbReference>
<feature type="compositionally biased region" description="Basic residues" evidence="2">
    <location>
        <begin position="269"/>
        <end position="281"/>
    </location>
</feature>
<evidence type="ECO:0000313" key="4">
    <source>
        <dbReference type="EMBL" id="KAK3296010.1"/>
    </source>
</evidence>
<dbReference type="AlphaFoldDB" id="A0AAE0HGH1"/>
<feature type="compositionally biased region" description="Acidic residues" evidence="2">
    <location>
        <begin position="359"/>
        <end position="376"/>
    </location>
</feature>